<keyword evidence="4 8" id="KW-0808">Transferase</keyword>
<evidence type="ECO:0000313" key="8">
    <source>
        <dbReference type="EMBL" id="TWG12373.1"/>
    </source>
</evidence>
<proteinExistence type="inferred from homology"/>
<dbReference type="GO" id="GO:0005886">
    <property type="term" value="C:plasma membrane"/>
    <property type="evidence" value="ECO:0007669"/>
    <property type="project" value="UniProtKB-SubCell"/>
</dbReference>
<evidence type="ECO:0000256" key="5">
    <source>
        <dbReference type="ARBA" id="ARBA00022944"/>
    </source>
</evidence>
<evidence type="ECO:0000259" key="7">
    <source>
        <dbReference type="Pfam" id="PF00535"/>
    </source>
</evidence>
<comment type="similarity">
    <text evidence="2">Belongs to the CDP-glycerol glycerophosphotransferase family.</text>
</comment>
<evidence type="ECO:0000256" key="1">
    <source>
        <dbReference type="ARBA" id="ARBA00004202"/>
    </source>
</evidence>
<dbReference type="PANTHER" id="PTHR37316">
    <property type="entry name" value="TEICHOIC ACID GLYCEROL-PHOSPHATE PRIMASE"/>
    <property type="match status" value="1"/>
</dbReference>
<dbReference type="InterPro" id="IPR043149">
    <property type="entry name" value="TagF_N"/>
</dbReference>
<dbReference type="Proteomes" id="UP000320239">
    <property type="component" value="Unassembled WGS sequence"/>
</dbReference>
<name>A0A561VL73_ACTTI</name>
<dbReference type="GO" id="GO:0047355">
    <property type="term" value="F:CDP-glycerol glycerophosphotransferase activity"/>
    <property type="evidence" value="ECO:0007669"/>
    <property type="project" value="InterPro"/>
</dbReference>
<dbReference type="GO" id="GO:0019350">
    <property type="term" value="P:teichoic acid biosynthetic process"/>
    <property type="evidence" value="ECO:0007669"/>
    <property type="project" value="UniProtKB-KW"/>
</dbReference>
<organism evidence="8 9">
    <name type="scientific">Actinoplanes teichomyceticus</name>
    <dbReference type="NCBI Taxonomy" id="1867"/>
    <lineage>
        <taxon>Bacteria</taxon>
        <taxon>Bacillati</taxon>
        <taxon>Actinomycetota</taxon>
        <taxon>Actinomycetes</taxon>
        <taxon>Micromonosporales</taxon>
        <taxon>Micromonosporaceae</taxon>
        <taxon>Actinoplanes</taxon>
    </lineage>
</organism>
<evidence type="ECO:0000256" key="6">
    <source>
        <dbReference type="ARBA" id="ARBA00023136"/>
    </source>
</evidence>
<comment type="subcellular location">
    <subcellularLocation>
        <location evidence="1">Cell membrane</location>
        <topology evidence="1">Peripheral membrane protein</topology>
    </subcellularLocation>
</comment>
<sequence>MALISVVIPVHDVQGYLRQCLDSILDQPFADVQVIVVDDASTDGSSRILAEYAARDARVRTVTLDTNIGPGPARNAGLDRATGEYVWFVDGDDWLAPGALAAVADRLRETGPDVLVVDWVRVSWTGQVRRSATRRVFRDAPDVFALHDWPPLIGMLHVGWNKVVRRRLLHRLGFRFEAGWYEDLPYTYSVLSAAERISLLDRPCVHYRQRRLGAATRTAGHGHFAIFAAWARTHELVERCGRDPAAVRPVLFRQMIWHFLRVLANNQRIEGRSRREFFSRAHEHYAALLPPGGYPVPPGVEGVKHRCVARGCYRTFELLRVANRCRMWTKRTARRTGRRTRRAAGAVGAFALRLYYRLQLRLPADETLVLYSAYWHRGYACNPAAIYEKARELVPGLRGVWAVHRDRVPDLPPGVDFVISGTRAYHRALARAKYLVNNVNWPDWATKRRDAVHVMTHHGTPLKTMGLDQAQYPAGVKDPDFVAQMRRADRWDFSVSANAFTSEHWDSAYPCRHETLEVGYPRNDRLARATAREVAAVRDRLGIPAGTTVVLYAPTHREWQPTHRMLLDVEDLARRLGPGHLILVRAHYFYVKAGRGRAAGPGPVRDVSGYPVVEDLYLASDVLITDYSSLMFDYAVLDRPIVVFAPDWPAYRVVRGVYFDLFEEPPGVVTTTYPDLLEVFRTGAYADDRAAKTRLRFRQRFCYLDDGGAAERVVRRVFPAPAGAGARPGRAVTTS</sequence>
<dbReference type="Pfam" id="PF04464">
    <property type="entry name" value="Glyphos_transf"/>
    <property type="match status" value="1"/>
</dbReference>
<protein>
    <submittedName>
        <fullName evidence="8">CDP-glycerol glycerophosphotransferase (TagB/SpsB family)</fullName>
    </submittedName>
</protein>
<keyword evidence="6" id="KW-0472">Membrane</keyword>
<evidence type="ECO:0000256" key="4">
    <source>
        <dbReference type="ARBA" id="ARBA00022679"/>
    </source>
</evidence>
<dbReference type="InterPro" id="IPR001173">
    <property type="entry name" value="Glyco_trans_2-like"/>
</dbReference>
<comment type="caution">
    <text evidence="8">The sequence shown here is derived from an EMBL/GenBank/DDBJ whole genome shotgun (WGS) entry which is preliminary data.</text>
</comment>
<dbReference type="RefSeq" id="WP_122979018.1">
    <property type="nucleotide sequence ID" value="NZ_BOMX01000092.1"/>
</dbReference>
<evidence type="ECO:0000256" key="2">
    <source>
        <dbReference type="ARBA" id="ARBA00010488"/>
    </source>
</evidence>
<dbReference type="InterPro" id="IPR029044">
    <property type="entry name" value="Nucleotide-diphossugar_trans"/>
</dbReference>
<dbReference type="InterPro" id="IPR007554">
    <property type="entry name" value="Glycerophosphate_synth"/>
</dbReference>
<keyword evidence="5" id="KW-0777">Teichoic acid biosynthesis</keyword>
<accession>A0A561VL73</accession>
<dbReference type="Gene3D" id="3.40.50.11820">
    <property type="match status" value="1"/>
</dbReference>
<reference evidence="8 9" key="1">
    <citation type="submission" date="2019-06" db="EMBL/GenBank/DDBJ databases">
        <title>Sequencing the genomes of 1000 actinobacteria strains.</title>
        <authorList>
            <person name="Klenk H.-P."/>
        </authorList>
    </citation>
    <scope>NUCLEOTIDE SEQUENCE [LARGE SCALE GENOMIC DNA]</scope>
    <source>
        <strain evidence="8 9">DSM 43866</strain>
    </source>
</reference>
<dbReference type="EMBL" id="VIWY01000005">
    <property type="protein sequence ID" value="TWG12373.1"/>
    <property type="molecule type" value="Genomic_DNA"/>
</dbReference>
<keyword evidence="9" id="KW-1185">Reference proteome</keyword>
<dbReference type="FunFam" id="3.90.550.10:FF:000196">
    <property type="entry name" value="Glycosyl transferase"/>
    <property type="match status" value="1"/>
</dbReference>
<dbReference type="InterPro" id="IPR043148">
    <property type="entry name" value="TagF_C"/>
</dbReference>
<keyword evidence="3" id="KW-1003">Cell membrane</keyword>
<dbReference type="SUPFAM" id="SSF53756">
    <property type="entry name" value="UDP-Glycosyltransferase/glycogen phosphorylase"/>
    <property type="match status" value="1"/>
</dbReference>
<dbReference type="Pfam" id="PF00535">
    <property type="entry name" value="Glycos_transf_2"/>
    <property type="match status" value="1"/>
</dbReference>
<dbReference type="AlphaFoldDB" id="A0A561VL73"/>
<dbReference type="Gene3D" id="3.40.50.12580">
    <property type="match status" value="1"/>
</dbReference>
<dbReference type="CDD" id="cd00761">
    <property type="entry name" value="Glyco_tranf_GTA_type"/>
    <property type="match status" value="1"/>
</dbReference>
<dbReference type="InterPro" id="IPR051612">
    <property type="entry name" value="Teichoic_Acid_Biosynth"/>
</dbReference>
<dbReference type="Gene3D" id="3.90.550.10">
    <property type="entry name" value="Spore Coat Polysaccharide Biosynthesis Protein SpsA, Chain A"/>
    <property type="match status" value="1"/>
</dbReference>
<dbReference type="OrthoDB" id="3183633at2"/>
<dbReference type="PANTHER" id="PTHR37316:SF3">
    <property type="entry name" value="TEICHOIC ACID GLYCEROL-PHOSPHATE TRANSFERASE"/>
    <property type="match status" value="1"/>
</dbReference>
<evidence type="ECO:0000256" key="3">
    <source>
        <dbReference type="ARBA" id="ARBA00022475"/>
    </source>
</evidence>
<gene>
    <name evidence="8" type="ORF">FHX34_105240</name>
</gene>
<dbReference type="SUPFAM" id="SSF53448">
    <property type="entry name" value="Nucleotide-diphospho-sugar transferases"/>
    <property type="match status" value="1"/>
</dbReference>
<evidence type="ECO:0000313" key="9">
    <source>
        <dbReference type="Proteomes" id="UP000320239"/>
    </source>
</evidence>
<feature type="domain" description="Glycosyltransferase 2-like" evidence="7">
    <location>
        <begin position="5"/>
        <end position="172"/>
    </location>
</feature>